<comment type="caution">
    <text evidence="1">The sequence shown here is derived from an EMBL/GenBank/DDBJ whole genome shotgun (WGS) entry which is preliminary data.</text>
</comment>
<evidence type="ECO:0008006" key="3">
    <source>
        <dbReference type="Google" id="ProtNLM"/>
    </source>
</evidence>
<reference evidence="1" key="1">
    <citation type="submission" date="2021-01" db="EMBL/GenBank/DDBJ databases">
        <title>Genomic Encyclopedia of Type Strains, Phase IV (KMG-IV): sequencing the most valuable type-strain genomes for metagenomic binning, comparative biology and taxonomic classification.</title>
        <authorList>
            <person name="Goeker M."/>
        </authorList>
    </citation>
    <scope>NUCLEOTIDE SEQUENCE</scope>
    <source>
        <strain evidence="1">DSM 25523</strain>
    </source>
</reference>
<dbReference type="RefSeq" id="WP_204517716.1">
    <property type="nucleotide sequence ID" value="NZ_BAABIN010000007.1"/>
</dbReference>
<organism evidence="1 2">
    <name type="scientific">Brevibacillus fulvus</name>
    <dbReference type="NCBI Taxonomy" id="1125967"/>
    <lineage>
        <taxon>Bacteria</taxon>
        <taxon>Bacillati</taxon>
        <taxon>Bacillota</taxon>
        <taxon>Bacilli</taxon>
        <taxon>Bacillales</taxon>
        <taxon>Paenibacillaceae</taxon>
        <taxon>Brevibacillus</taxon>
    </lineage>
</organism>
<dbReference type="EMBL" id="JAFBEB010000004">
    <property type="protein sequence ID" value="MBM7590009.1"/>
    <property type="molecule type" value="Genomic_DNA"/>
</dbReference>
<accession>A0A938Y027</accession>
<dbReference type="Proteomes" id="UP000717624">
    <property type="component" value="Unassembled WGS sequence"/>
</dbReference>
<proteinExistence type="predicted"/>
<protein>
    <recommendedName>
        <fullName evidence="3">PilZ domain-containing protein</fullName>
    </recommendedName>
</protein>
<keyword evidence="2" id="KW-1185">Reference proteome</keyword>
<evidence type="ECO:0000313" key="2">
    <source>
        <dbReference type="Proteomes" id="UP000717624"/>
    </source>
</evidence>
<sequence length="218" mass="24345">MSVTPSLSSLISAKQLERGTQVNLVNPQRKDSWSAMIEHGKENQLIVSCQLDKGAVSSMLGSELILNLETAVNRIAIHMEVVQEQLMWPILFLRMLPLSIQIQQNADLPLVKSDYIISVPYKVMGAKPIEEQGEAILLGFSPFKLLLGTDGYLAKGEYLNLSFFLPKSKQELVAMAQVVEKEFVDGSVRVMVTITSIEPKFKKMLQDYYQTLHGSSKS</sequence>
<dbReference type="AlphaFoldDB" id="A0A938Y027"/>
<name>A0A938Y027_9BACL</name>
<evidence type="ECO:0000313" key="1">
    <source>
        <dbReference type="EMBL" id="MBM7590009.1"/>
    </source>
</evidence>
<gene>
    <name evidence="1" type="ORF">JOD01_001610</name>
</gene>